<dbReference type="EMBL" id="AZFU01000017">
    <property type="protein sequence ID" value="KRM04791.1"/>
    <property type="molecule type" value="Genomic_DNA"/>
</dbReference>
<name>A0A0R1VH67_9LACO</name>
<dbReference type="eggNOG" id="ENOG50309I3">
    <property type="taxonomic scope" value="Bacteria"/>
</dbReference>
<proteinExistence type="predicted"/>
<comment type="caution">
    <text evidence="1">The sequence shown here is derived from an EMBL/GenBank/DDBJ whole genome shotgun (WGS) entry which is preliminary data.</text>
</comment>
<reference evidence="1 2" key="1">
    <citation type="journal article" date="2015" name="Genome Announc.">
        <title>Expanding the biotechnology potential of lactobacilli through comparative genomics of 213 strains and associated genera.</title>
        <authorList>
            <person name="Sun Z."/>
            <person name="Harris H.M."/>
            <person name="McCann A."/>
            <person name="Guo C."/>
            <person name="Argimon S."/>
            <person name="Zhang W."/>
            <person name="Yang X."/>
            <person name="Jeffery I.B."/>
            <person name="Cooney J.C."/>
            <person name="Kagawa T.F."/>
            <person name="Liu W."/>
            <person name="Song Y."/>
            <person name="Salvetti E."/>
            <person name="Wrobel A."/>
            <person name="Rasinkangas P."/>
            <person name="Parkhill J."/>
            <person name="Rea M.C."/>
            <person name="O'Sullivan O."/>
            <person name="Ritari J."/>
            <person name="Douillard F.P."/>
            <person name="Paul Ross R."/>
            <person name="Yang R."/>
            <person name="Briner A.E."/>
            <person name="Felis G.E."/>
            <person name="de Vos W.M."/>
            <person name="Barrangou R."/>
            <person name="Klaenhammer T.R."/>
            <person name="Caufield P.W."/>
            <person name="Cui Y."/>
            <person name="Zhang H."/>
            <person name="O'Toole P.W."/>
        </authorList>
    </citation>
    <scope>NUCLEOTIDE SEQUENCE [LARGE SCALE GENOMIC DNA]</scope>
    <source>
        <strain evidence="1 2">DSM 16761</strain>
    </source>
</reference>
<dbReference type="AlphaFoldDB" id="A0A0R1VH67"/>
<evidence type="ECO:0000313" key="2">
    <source>
        <dbReference type="Proteomes" id="UP000051307"/>
    </source>
</evidence>
<evidence type="ECO:0000313" key="1">
    <source>
        <dbReference type="EMBL" id="KRM04791.1"/>
    </source>
</evidence>
<dbReference type="PATRIC" id="fig|1423767.3.peg.496"/>
<sequence length="291" mass="31793">MCLTAAVLGLTACGNNSHTDNKSGSASSTQKQAPKKLIAKDLSASEKASAITIYGAQKYKKAWQKTYQTAEKNGLSVAVKSPTAFRHIKDKGYIYQVSGNGKEPDTYYILEGNTVNFYNRKKVGSASLNKIVSYLNDKNEIKNVRKLTAYTTMGASITSDKYGVKGDNGLATIPKKLQGTWYNRRGKKLVIDAHSINGEEIHKVTGSLAPTSFDQTKKWARARMENINGIDCYHVQALNAQNFGRLYTVQKKGKNKAVATYSVDTGSCTGSYWKSVKLAKANVDAKFASLS</sequence>
<accession>A0A0R1VH67</accession>
<dbReference type="OrthoDB" id="2314857at2"/>
<gene>
    <name evidence="1" type="ORF">FC59_GL000480</name>
</gene>
<protein>
    <submittedName>
        <fullName evidence="1">Uncharacterized protein</fullName>
    </submittedName>
</protein>
<dbReference type="Proteomes" id="UP000051307">
    <property type="component" value="Unassembled WGS sequence"/>
</dbReference>
<organism evidence="1 2">
    <name type="scientific">Lactobacillus kitasatonis DSM 16761 = JCM 1039</name>
    <dbReference type="NCBI Taxonomy" id="1423767"/>
    <lineage>
        <taxon>Bacteria</taxon>
        <taxon>Bacillati</taxon>
        <taxon>Bacillota</taxon>
        <taxon>Bacilli</taxon>
        <taxon>Lactobacillales</taxon>
        <taxon>Lactobacillaceae</taxon>
        <taxon>Lactobacillus</taxon>
    </lineage>
</organism>